<dbReference type="PANTHER" id="PTHR32063">
    <property type="match status" value="1"/>
</dbReference>
<evidence type="ECO:0000256" key="1">
    <source>
        <dbReference type="ARBA" id="ARBA00022448"/>
    </source>
</evidence>
<feature type="transmembrane region" description="Helical" evidence="7">
    <location>
        <begin position="987"/>
        <end position="1016"/>
    </location>
</feature>
<protein>
    <submittedName>
        <fullName evidence="8">Acriflavin resistance protein</fullName>
    </submittedName>
    <submittedName>
        <fullName evidence="9">Multidrug efflux pump</fullName>
    </submittedName>
</protein>
<dbReference type="Gene3D" id="1.20.1640.10">
    <property type="entry name" value="Multidrug efflux transporter AcrB transmembrane domain"/>
    <property type="match status" value="2"/>
</dbReference>
<dbReference type="EMBL" id="JROI01000004">
    <property type="protein sequence ID" value="KGI79036.1"/>
    <property type="molecule type" value="Genomic_DNA"/>
</dbReference>
<evidence type="ECO:0000256" key="2">
    <source>
        <dbReference type="ARBA" id="ARBA00022475"/>
    </source>
</evidence>
<keyword evidence="3" id="KW-0997">Cell inner membrane</keyword>
<name>A0A099CZG1_9GAMM</name>
<evidence type="ECO:0000313" key="11">
    <source>
        <dbReference type="Proteomes" id="UP000560000"/>
    </source>
</evidence>
<feature type="transmembrane region" description="Helical" evidence="7">
    <location>
        <begin position="334"/>
        <end position="353"/>
    </location>
</feature>
<dbReference type="InterPro" id="IPR027463">
    <property type="entry name" value="AcrB_DN_DC_subdom"/>
</dbReference>
<feature type="transmembrane region" description="Helical" evidence="7">
    <location>
        <begin position="387"/>
        <end position="411"/>
    </location>
</feature>
<feature type="transmembrane region" description="Helical" evidence="7">
    <location>
        <begin position="857"/>
        <end position="876"/>
    </location>
</feature>
<dbReference type="GO" id="GO:0042910">
    <property type="term" value="F:xenobiotic transmembrane transporter activity"/>
    <property type="evidence" value="ECO:0007669"/>
    <property type="project" value="TreeGrafter"/>
</dbReference>
<dbReference type="Proteomes" id="UP000029708">
    <property type="component" value="Unassembled WGS sequence"/>
</dbReference>
<dbReference type="GO" id="GO:0005886">
    <property type="term" value="C:plasma membrane"/>
    <property type="evidence" value="ECO:0007669"/>
    <property type="project" value="TreeGrafter"/>
</dbReference>
<dbReference type="FunFam" id="3.30.70.1430:FF:000001">
    <property type="entry name" value="Efflux pump membrane transporter"/>
    <property type="match status" value="1"/>
</dbReference>
<evidence type="ECO:0000313" key="8">
    <source>
        <dbReference type="EMBL" id="KGI79036.1"/>
    </source>
</evidence>
<evidence type="ECO:0000256" key="5">
    <source>
        <dbReference type="ARBA" id="ARBA00022989"/>
    </source>
</evidence>
<dbReference type="Gene3D" id="3.30.70.1320">
    <property type="entry name" value="Multidrug efflux transporter AcrB pore domain like"/>
    <property type="match status" value="1"/>
</dbReference>
<dbReference type="InterPro" id="IPR001036">
    <property type="entry name" value="Acrflvin-R"/>
</dbReference>
<feature type="transmembrane region" description="Helical" evidence="7">
    <location>
        <begin position="12"/>
        <end position="32"/>
    </location>
</feature>
<evidence type="ECO:0000313" key="9">
    <source>
        <dbReference type="EMBL" id="MBB6184601.1"/>
    </source>
</evidence>
<feature type="transmembrane region" description="Helical" evidence="7">
    <location>
        <begin position="896"/>
        <end position="922"/>
    </location>
</feature>
<dbReference type="SUPFAM" id="SSF82866">
    <property type="entry name" value="Multidrug efflux transporter AcrB transmembrane domain"/>
    <property type="match status" value="2"/>
</dbReference>
<reference evidence="9 11" key="2">
    <citation type="submission" date="2020-08" db="EMBL/GenBank/DDBJ databases">
        <title>Genomic Encyclopedia of Type Strains, Phase IV (KMG-IV): sequencing the most valuable type-strain genomes for metagenomic binning, comparative biology and taxonomic classification.</title>
        <authorList>
            <person name="Goeker M."/>
        </authorList>
    </citation>
    <scope>NUCLEOTIDE SEQUENCE [LARGE SCALE GENOMIC DNA]</scope>
    <source>
        <strain evidence="9 11">DSM 107085</strain>
    </source>
</reference>
<feature type="transmembrane region" description="Helical" evidence="7">
    <location>
        <begin position="959"/>
        <end position="981"/>
    </location>
</feature>
<reference evidence="8 10" key="1">
    <citation type="submission" date="2014-09" db="EMBL/GenBank/DDBJ databases">
        <title>Xanthomonadaceae 3.5X direct submission.</title>
        <authorList>
            <person name="Fang T."/>
            <person name="Wang H."/>
        </authorList>
    </citation>
    <scope>NUCLEOTIDE SEQUENCE [LARGE SCALE GENOMIC DNA]</scope>
    <source>
        <strain evidence="8 10">3.5X</strain>
    </source>
</reference>
<dbReference type="Pfam" id="PF00873">
    <property type="entry name" value="ACR_tran"/>
    <property type="match status" value="1"/>
</dbReference>
<keyword evidence="1" id="KW-0813">Transport</keyword>
<dbReference type="PRINTS" id="PR00702">
    <property type="entry name" value="ACRIFLAVINRP"/>
</dbReference>
<keyword evidence="2" id="KW-1003">Cell membrane</keyword>
<dbReference type="STRING" id="1543381.LF63_0101425"/>
<feature type="transmembrane region" description="Helical" evidence="7">
    <location>
        <begin position="431"/>
        <end position="459"/>
    </location>
</feature>
<evidence type="ECO:0000313" key="10">
    <source>
        <dbReference type="Proteomes" id="UP000029708"/>
    </source>
</evidence>
<dbReference type="SUPFAM" id="SSF82714">
    <property type="entry name" value="Multidrug efflux transporter AcrB TolC docking domain, DN and DC subdomains"/>
    <property type="match status" value="2"/>
</dbReference>
<dbReference type="AlphaFoldDB" id="A0A099CZG1"/>
<feature type="transmembrane region" description="Helical" evidence="7">
    <location>
        <begin position="360"/>
        <end position="381"/>
    </location>
</feature>
<feature type="transmembrane region" description="Helical" evidence="7">
    <location>
        <begin position="560"/>
        <end position="576"/>
    </location>
</feature>
<dbReference type="HOGENOM" id="CLU_002755_1_2_6"/>
<dbReference type="Proteomes" id="UP000560000">
    <property type="component" value="Unassembled WGS sequence"/>
</dbReference>
<evidence type="ECO:0000256" key="7">
    <source>
        <dbReference type="SAM" id="Phobius"/>
    </source>
</evidence>
<feature type="transmembrane region" description="Helical" evidence="7">
    <location>
        <begin position="527"/>
        <end position="548"/>
    </location>
</feature>
<dbReference type="OrthoDB" id="9757904at2"/>
<comment type="caution">
    <text evidence="8">The sequence shown here is derived from an EMBL/GenBank/DDBJ whole genome shotgun (WGS) entry which is preliminary data.</text>
</comment>
<dbReference type="EMBL" id="JACHET010000001">
    <property type="protein sequence ID" value="MBB6184601.1"/>
    <property type="molecule type" value="Genomic_DNA"/>
</dbReference>
<dbReference type="RefSeq" id="WP_043099143.1">
    <property type="nucleotide sequence ID" value="NZ_JACHET010000001.1"/>
</dbReference>
<dbReference type="Gene3D" id="3.30.2090.10">
    <property type="entry name" value="Multidrug efflux transporter AcrB TolC docking domain, DN and DC subdomains"/>
    <property type="match status" value="2"/>
</dbReference>
<keyword evidence="10" id="KW-1185">Reference proteome</keyword>
<keyword evidence="4 7" id="KW-0812">Transmembrane</keyword>
<gene>
    <name evidence="9" type="ORF">HNQ86_001946</name>
    <name evidence="8" type="ORF">LF63_0101425</name>
</gene>
<feature type="transmembrane region" description="Helical" evidence="7">
    <location>
        <begin position="465"/>
        <end position="490"/>
    </location>
</feature>
<organism evidence="8 10">
    <name type="scientific">Oleiagrimonas soli</name>
    <dbReference type="NCBI Taxonomy" id="1543381"/>
    <lineage>
        <taxon>Bacteria</taxon>
        <taxon>Pseudomonadati</taxon>
        <taxon>Pseudomonadota</taxon>
        <taxon>Gammaproteobacteria</taxon>
        <taxon>Lysobacterales</taxon>
        <taxon>Rhodanobacteraceae</taxon>
        <taxon>Oleiagrimonas</taxon>
    </lineage>
</organism>
<dbReference type="PANTHER" id="PTHR32063:SF34">
    <property type="entry name" value="MULTIDRUG RESISTANCE PROTEIN MDTC"/>
    <property type="match status" value="1"/>
</dbReference>
<dbReference type="Gene3D" id="3.30.70.1440">
    <property type="entry name" value="Multidrug efflux transporter AcrB pore domain"/>
    <property type="match status" value="1"/>
</dbReference>
<evidence type="ECO:0000256" key="3">
    <source>
        <dbReference type="ARBA" id="ARBA00022519"/>
    </source>
</evidence>
<proteinExistence type="predicted"/>
<dbReference type="SUPFAM" id="SSF82693">
    <property type="entry name" value="Multidrug efflux transporter AcrB pore domain, PN1, PN2, PC1 and PC2 subdomains"/>
    <property type="match status" value="3"/>
</dbReference>
<dbReference type="Gene3D" id="3.30.70.1430">
    <property type="entry name" value="Multidrug efflux transporter AcrB pore domain"/>
    <property type="match status" value="2"/>
</dbReference>
<evidence type="ECO:0000256" key="4">
    <source>
        <dbReference type="ARBA" id="ARBA00022692"/>
    </source>
</evidence>
<keyword evidence="6 7" id="KW-0472">Membrane</keyword>
<accession>A0A099CZG1</accession>
<evidence type="ECO:0000256" key="6">
    <source>
        <dbReference type="ARBA" id="ARBA00023136"/>
    </source>
</evidence>
<sequence length="1043" mass="111992">MNISAPFIRRPIGTSLLALGLLIAGIVCYRLLSISALPQVNFPAIFVTASQPGADASTMATTVTAPLERHLGQVPGVDSMRSRSSEGSMFIILFFNGGVNLDQAAQQVQAAINAAQPDLPSGLTSPPTYRKANPNDDPVLQIALTSDTEPLSELYDRASTLIAPRLSQLPGVANVDVSGSAQPAVRVDVNLRALNAMNLSSNDLRNALTAANVTSPLGFLDDGRSTMAVTANDQLHNADDFANLIIAVRNGTPVRLKDVAHVYQGAEDSYQAAWFNGKPSIELDLFKRPDANIIDTVDGIKAALPGVRTLLPPGTKMTPYYDGTPTIRDSVREVQLTLLISLGMVVLTMALFLRRLAPTVIAAIAMPMSLAGAFIAMYLLHFTLDNLSLLALVIAIAFVVDDAIVMIENVIRHVDAGLPPREAALKGASEIGFTIVSITASLVAVFIPLMFASGFIGLFFNEFTITLVAAILVSAVVSLTLTPSLCAVFLRPTAAAKTTRFGHGLERFHEGMLNVYRRSLNWALRHPLLMSLSPLILIFVTVFLFGRIQAGLFPPQDTGLIWARASGGATLSFADMKARQERITQMFLADPAVEYVGANLGSGRRGSSGSFSIQLKPLGKGRRVSTQAVVARLSAKASKFPDLEVRLRAHEDLWSGGGGTSQGAQYSIGLKGNDLKQLQVWLPRLVDQLKKNPIFRDVGSDVDESGLRQNIVIDRATASRLGVTPAAVDDALYNAFGQRQVSTIYSDTSEYQVVVNALPSQTETPAALNQVYVSTTNGTMIPISAVARQEPGLEPTQITHEDQFTTMDLSFNLAPGVGMGEGMAAVRKTISDMRLPGDIQLNLGSNFRRLQQSAASMPLLLLGAILAVYIVLGMLYESLIHPVTIVSTIPSAGTGALAALLLAHMELSIVAMMALVLLIGLVKKNAIMMIDFALVAQREQGMSPRDAIFEACIVRFRPIMMTTMVAILAALPLAIGLGAGAELRRPLGVAVIGGLVISQSLTLLSTPALYLVFTCLSERWKARRARRHERRRQRRLRAAEASR</sequence>
<keyword evidence="5 7" id="KW-1133">Transmembrane helix</keyword>